<reference evidence="3" key="1">
    <citation type="submission" date="2015-07" db="EMBL/GenBank/DDBJ databases">
        <authorList>
            <consortium name="Consortium for Microbial Forensics and Genomics (microFORGE)"/>
            <person name="Knight B.M."/>
            <person name="Roberts D.P."/>
            <person name="Lin D."/>
            <person name="Hari K."/>
            <person name="Fletcher J."/>
            <person name="Melcher U."/>
            <person name="Blagden T."/>
            <person name="Winegar R.A."/>
        </authorList>
    </citation>
    <scope>NUCLEOTIDE SEQUENCE [LARGE SCALE GENOMIC DNA]</scope>
    <source>
        <strain evidence="3">DSM 23493</strain>
    </source>
</reference>
<name>A0A0K9FDQ3_9BACI</name>
<dbReference type="GeneID" id="96598802"/>
<accession>A0A0K9FDQ3</accession>
<dbReference type="PROSITE" id="PS51186">
    <property type="entry name" value="GNAT"/>
    <property type="match status" value="1"/>
</dbReference>
<keyword evidence="2" id="KW-0808">Transferase</keyword>
<gene>
    <name evidence="2" type="ORF">ACZ11_11180</name>
</gene>
<organism evidence="2 3">
    <name type="scientific">Lysinibacillus xylanilyticus</name>
    <dbReference type="NCBI Taxonomy" id="582475"/>
    <lineage>
        <taxon>Bacteria</taxon>
        <taxon>Bacillati</taxon>
        <taxon>Bacillota</taxon>
        <taxon>Bacilli</taxon>
        <taxon>Bacillales</taxon>
        <taxon>Bacillaceae</taxon>
        <taxon>Lysinibacillus</taxon>
    </lineage>
</organism>
<dbReference type="CDD" id="cd04301">
    <property type="entry name" value="NAT_SF"/>
    <property type="match status" value="1"/>
</dbReference>
<dbReference type="InterPro" id="IPR016181">
    <property type="entry name" value="Acyl_CoA_acyltransferase"/>
</dbReference>
<protein>
    <submittedName>
        <fullName evidence="2">Acetyltransferase</fullName>
    </submittedName>
</protein>
<dbReference type="RefSeq" id="WP_049666089.1">
    <property type="nucleotide sequence ID" value="NZ_JBIVRT010000013.1"/>
</dbReference>
<evidence type="ECO:0000259" key="1">
    <source>
        <dbReference type="PROSITE" id="PS51186"/>
    </source>
</evidence>
<dbReference type="Gene3D" id="3.40.630.30">
    <property type="match status" value="1"/>
</dbReference>
<sequence>MTVTIKQLTSQQEWMEAFPVMAQLRTELTVETYLRLLREMTQDGYLLFALCENSNMVAVSGLSWRVNFYNERHIFVYDLVTDEKYRSRGYGEKLLQYLHQWGKENGAHYFALESGIQRTSAHRFYEDRLGYEKWCYSFRKAL</sequence>
<dbReference type="SUPFAM" id="SSF55729">
    <property type="entry name" value="Acyl-CoA N-acyltransferases (Nat)"/>
    <property type="match status" value="1"/>
</dbReference>
<dbReference type="OrthoDB" id="9805924at2"/>
<feature type="domain" description="N-acetyltransferase" evidence="1">
    <location>
        <begin position="3"/>
        <end position="142"/>
    </location>
</feature>
<proteinExistence type="predicted"/>
<dbReference type="AlphaFoldDB" id="A0A0K9FDQ3"/>
<comment type="caution">
    <text evidence="2">The sequence shown here is derived from an EMBL/GenBank/DDBJ whole genome shotgun (WGS) entry which is preliminary data.</text>
</comment>
<dbReference type="GO" id="GO:0016747">
    <property type="term" value="F:acyltransferase activity, transferring groups other than amino-acyl groups"/>
    <property type="evidence" value="ECO:0007669"/>
    <property type="project" value="InterPro"/>
</dbReference>
<dbReference type="InterPro" id="IPR000182">
    <property type="entry name" value="GNAT_dom"/>
</dbReference>
<dbReference type="Pfam" id="PF00583">
    <property type="entry name" value="Acetyltransf_1"/>
    <property type="match status" value="1"/>
</dbReference>
<evidence type="ECO:0000313" key="3">
    <source>
        <dbReference type="Proteomes" id="UP000037326"/>
    </source>
</evidence>
<dbReference type="PATRIC" id="fig|582475.4.peg.1844"/>
<dbReference type="EMBL" id="LFXJ01000005">
    <property type="protein sequence ID" value="KMY32654.1"/>
    <property type="molecule type" value="Genomic_DNA"/>
</dbReference>
<evidence type="ECO:0000313" key="2">
    <source>
        <dbReference type="EMBL" id="KMY32654.1"/>
    </source>
</evidence>
<dbReference type="Proteomes" id="UP000037326">
    <property type="component" value="Unassembled WGS sequence"/>
</dbReference>